<reference evidence="2" key="1">
    <citation type="submission" date="2016-06" db="EMBL/GenBank/DDBJ databases">
        <title>Draft Genome sequence of the fungus Inonotus baumii.</title>
        <authorList>
            <person name="Zhu H."/>
            <person name="Lin W."/>
        </authorList>
    </citation>
    <scope>NUCLEOTIDE SEQUENCE</scope>
    <source>
        <strain evidence="2">821</strain>
    </source>
</reference>
<evidence type="ECO:0000313" key="3">
    <source>
        <dbReference type="Proteomes" id="UP000757232"/>
    </source>
</evidence>
<proteinExistence type="predicted"/>
<dbReference type="OrthoDB" id="3153997at2759"/>
<name>A0A9Q5NA33_SANBA</name>
<feature type="compositionally biased region" description="Basic residues" evidence="1">
    <location>
        <begin position="1"/>
        <end position="23"/>
    </location>
</feature>
<accession>A0A9Q5NA33</accession>
<evidence type="ECO:0000313" key="2">
    <source>
        <dbReference type="EMBL" id="OCB85984.1"/>
    </source>
</evidence>
<feature type="region of interest" description="Disordered" evidence="1">
    <location>
        <begin position="1"/>
        <end position="49"/>
    </location>
</feature>
<dbReference type="EMBL" id="LNZH02000205">
    <property type="protein sequence ID" value="OCB85984.1"/>
    <property type="molecule type" value="Genomic_DNA"/>
</dbReference>
<sequence length="310" mass="34376">MPGPRNSKKAKKQFCGREKKRSQRNALKDIEQNTISVRNDKGTENVNDCSTDADTKAAIIDADGAIGKEEYVLENGQFGGQPTVSPSNPFIVDPGNGPRVRNMDAFLSSFFCPPVAVDNDECMMFSREEFVSVLESVLPREVALIAWYNKTRTHERICPACQRTYRLGDTLADPISGELINTNDRRTPPHVLREQQLSGFCSFPCFFLASYSSHPYAAEVAQGTWGLRSDELSPQVRSLLDATDPRTASILRYGLAACTPSLLEGTENISNDQGLGRLLRLTRRKDLGFGEVLEALAWYEREGANCQTSL</sequence>
<evidence type="ECO:0000256" key="1">
    <source>
        <dbReference type="SAM" id="MobiDB-lite"/>
    </source>
</evidence>
<dbReference type="Proteomes" id="UP000757232">
    <property type="component" value="Unassembled WGS sequence"/>
</dbReference>
<organism evidence="2 3">
    <name type="scientific">Sanghuangporus baumii</name>
    <name type="common">Phellinus baumii</name>
    <dbReference type="NCBI Taxonomy" id="108892"/>
    <lineage>
        <taxon>Eukaryota</taxon>
        <taxon>Fungi</taxon>
        <taxon>Dikarya</taxon>
        <taxon>Basidiomycota</taxon>
        <taxon>Agaricomycotina</taxon>
        <taxon>Agaricomycetes</taxon>
        <taxon>Hymenochaetales</taxon>
        <taxon>Hymenochaetaceae</taxon>
        <taxon>Sanghuangporus</taxon>
    </lineage>
</organism>
<dbReference type="AlphaFoldDB" id="A0A9Q5NA33"/>
<comment type="caution">
    <text evidence="2">The sequence shown here is derived from an EMBL/GenBank/DDBJ whole genome shotgun (WGS) entry which is preliminary data.</text>
</comment>
<gene>
    <name evidence="2" type="ORF">A7U60_g6879</name>
</gene>
<keyword evidence="3" id="KW-1185">Reference proteome</keyword>
<protein>
    <submittedName>
        <fullName evidence="2">Uncharacterized protein</fullName>
    </submittedName>
</protein>